<name>A0A132B327_MOLSC</name>
<organism evidence="2 3">
    <name type="scientific">Mollisia scopiformis</name>
    <name type="common">Conifer needle endophyte fungus</name>
    <name type="synonym">Phialocephala scopiformis</name>
    <dbReference type="NCBI Taxonomy" id="149040"/>
    <lineage>
        <taxon>Eukaryota</taxon>
        <taxon>Fungi</taxon>
        <taxon>Dikarya</taxon>
        <taxon>Ascomycota</taxon>
        <taxon>Pezizomycotina</taxon>
        <taxon>Leotiomycetes</taxon>
        <taxon>Helotiales</taxon>
        <taxon>Mollisiaceae</taxon>
        <taxon>Mollisia</taxon>
    </lineage>
</organism>
<evidence type="ECO:0000259" key="1">
    <source>
        <dbReference type="Pfam" id="PF13474"/>
    </source>
</evidence>
<proteinExistence type="predicted"/>
<gene>
    <name evidence="2" type="ORF">LY89DRAFT_790381</name>
</gene>
<evidence type="ECO:0000313" key="3">
    <source>
        <dbReference type="Proteomes" id="UP000070700"/>
    </source>
</evidence>
<dbReference type="AlphaFoldDB" id="A0A132B327"/>
<dbReference type="EMBL" id="KQ947444">
    <property type="protein sequence ID" value="KUJ06741.1"/>
    <property type="molecule type" value="Genomic_DNA"/>
</dbReference>
<sequence length="136" mass="14748">MAKSKTSEEVSVLAAIQSFSDAIKENSAESLRSLTLSSGSCTRTGINPSSHVNISQAELVGYISDAAKYGDIEGRFDPDEALVKVDGDLAMVWTAWTSFKAGEMTHKGRIVFVLAKSKDDGKWLIVSMPITWSPFE</sequence>
<dbReference type="InterPro" id="IPR037401">
    <property type="entry name" value="SnoaL-like"/>
</dbReference>
<evidence type="ECO:0000313" key="2">
    <source>
        <dbReference type="EMBL" id="KUJ06741.1"/>
    </source>
</evidence>
<dbReference type="KEGG" id="psco:LY89DRAFT_790381"/>
<dbReference type="Pfam" id="PF13474">
    <property type="entry name" value="SnoaL_3"/>
    <property type="match status" value="1"/>
</dbReference>
<dbReference type="Proteomes" id="UP000070700">
    <property type="component" value="Unassembled WGS sequence"/>
</dbReference>
<keyword evidence="3" id="KW-1185">Reference proteome</keyword>
<feature type="domain" description="SnoaL-like" evidence="1">
    <location>
        <begin position="12"/>
        <end position="128"/>
    </location>
</feature>
<dbReference type="SUPFAM" id="SSF54427">
    <property type="entry name" value="NTF2-like"/>
    <property type="match status" value="1"/>
</dbReference>
<accession>A0A132B327</accession>
<dbReference type="Gene3D" id="3.10.450.50">
    <property type="match status" value="1"/>
</dbReference>
<reference evidence="2 3" key="1">
    <citation type="submission" date="2015-10" db="EMBL/GenBank/DDBJ databases">
        <title>Full genome of DAOMC 229536 Phialocephala scopiformis, a fungal endophyte of spruce producing the potent anti-insectan compound rugulosin.</title>
        <authorList>
            <consortium name="DOE Joint Genome Institute"/>
            <person name="Walker A.K."/>
            <person name="Frasz S.L."/>
            <person name="Seifert K.A."/>
            <person name="Miller J.D."/>
            <person name="Mondo S.J."/>
            <person name="Labutti K."/>
            <person name="Lipzen A."/>
            <person name="Dockter R."/>
            <person name="Kennedy M."/>
            <person name="Grigoriev I.V."/>
            <person name="Spatafora J.W."/>
        </authorList>
    </citation>
    <scope>NUCLEOTIDE SEQUENCE [LARGE SCALE GENOMIC DNA]</scope>
    <source>
        <strain evidence="2 3">CBS 120377</strain>
    </source>
</reference>
<dbReference type="OrthoDB" id="2896390at2759"/>
<dbReference type="InterPro" id="IPR032710">
    <property type="entry name" value="NTF2-like_dom_sf"/>
</dbReference>
<protein>
    <recommendedName>
        <fullName evidence="1">SnoaL-like domain-containing protein</fullName>
    </recommendedName>
</protein>
<dbReference type="RefSeq" id="XP_018061096.1">
    <property type="nucleotide sequence ID" value="XM_018223361.1"/>
</dbReference>
<dbReference type="GeneID" id="28833087"/>
<dbReference type="InParanoid" id="A0A132B327"/>